<evidence type="ECO:0000256" key="7">
    <source>
        <dbReference type="ARBA" id="ARBA00023136"/>
    </source>
</evidence>
<organism evidence="12 13">
    <name type="scientific">Aquibaculum arenosum</name>
    <dbReference type="NCBI Taxonomy" id="3032591"/>
    <lineage>
        <taxon>Bacteria</taxon>
        <taxon>Pseudomonadati</taxon>
        <taxon>Pseudomonadota</taxon>
        <taxon>Alphaproteobacteria</taxon>
        <taxon>Rhodospirillales</taxon>
        <taxon>Rhodovibrionaceae</taxon>
        <taxon>Aquibaculum</taxon>
    </lineage>
</organism>
<evidence type="ECO:0000256" key="3">
    <source>
        <dbReference type="ARBA" id="ARBA00022475"/>
    </source>
</evidence>
<evidence type="ECO:0000256" key="10">
    <source>
        <dbReference type="SAM" id="MobiDB-lite"/>
    </source>
</evidence>
<evidence type="ECO:0000259" key="11">
    <source>
        <dbReference type="Pfam" id="PF04290"/>
    </source>
</evidence>
<feature type="region of interest" description="Disordered" evidence="10">
    <location>
        <begin position="1"/>
        <end position="23"/>
    </location>
</feature>
<sequence>MAVDPRPPEELDPKLSATSEGAGKTAPEAGILGRVIERIGYVFAAAIVLAAIILVFEIFMRYALNKPTLWVHETSIFLCAVSFVYGGLFCASRNSHIRVVLIYDALSPAWRRRFDIVIYLISAGAATFFAWAAWLMVKQAFWTPSGSFRMEGTGTAWNPPTPALIKGFLFLVLIGLALQFLVLAVNHARRHRRGDNRTA</sequence>
<keyword evidence="7 9" id="KW-0472">Membrane</keyword>
<comment type="similarity">
    <text evidence="8 9">Belongs to the TRAP transporter small permease family.</text>
</comment>
<dbReference type="Pfam" id="PF04290">
    <property type="entry name" value="DctQ"/>
    <property type="match status" value="1"/>
</dbReference>
<evidence type="ECO:0000256" key="9">
    <source>
        <dbReference type="RuleBase" id="RU369079"/>
    </source>
</evidence>
<evidence type="ECO:0000256" key="1">
    <source>
        <dbReference type="ARBA" id="ARBA00004429"/>
    </source>
</evidence>
<keyword evidence="6 9" id="KW-1133">Transmembrane helix</keyword>
<gene>
    <name evidence="12" type="ORF">P2G67_13610</name>
</gene>
<dbReference type="Proteomes" id="UP001215503">
    <property type="component" value="Unassembled WGS sequence"/>
</dbReference>
<evidence type="ECO:0000256" key="2">
    <source>
        <dbReference type="ARBA" id="ARBA00022448"/>
    </source>
</evidence>
<keyword evidence="13" id="KW-1185">Reference proteome</keyword>
<dbReference type="EMBL" id="JARHUD010000008">
    <property type="protein sequence ID" value="MDF2097014.1"/>
    <property type="molecule type" value="Genomic_DNA"/>
</dbReference>
<reference evidence="12 13" key="1">
    <citation type="submission" date="2023-03" db="EMBL/GenBank/DDBJ databases">
        <title>Fodinicurvata sp. CAU 1616 isolated from sea sendiment.</title>
        <authorList>
            <person name="Kim W."/>
        </authorList>
    </citation>
    <scope>NUCLEOTIDE SEQUENCE [LARGE SCALE GENOMIC DNA]</scope>
    <source>
        <strain evidence="12 13">CAU 1616</strain>
    </source>
</reference>
<dbReference type="RefSeq" id="WP_275823783.1">
    <property type="nucleotide sequence ID" value="NZ_JARHUD010000008.1"/>
</dbReference>
<feature type="domain" description="Tripartite ATP-independent periplasmic transporters DctQ component" evidence="11">
    <location>
        <begin position="51"/>
        <end position="186"/>
    </location>
</feature>
<dbReference type="InterPro" id="IPR055348">
    <property type="entry name" value="DctQ"/>
</dbReference>
<evidence type="ECO:0000256" key="6">
    <source>
        <dbReference type="ARBA" id="ARBA00022989"/>
    </source>
</evidence>
<keyword evidence="5 9" id="KW-0812">Transmembrane</keyword>
<feature type="transmembrane region" description="Helical" evidence="9">
    <location>
        <begin position="163"/>
        <end position="185"/>
    </location>
</feature>
<comment type="subunit">
    <text evidence="9">The complex comprises the extracytoplasmic solute receptor protein and the two transmembrane proteins.</text>
</comment>
<keyword evidence="2 9" id="KW-0813">Transport</keyword>
<comment type="function">
    <text evidence="9">Part of the tripartite ATP-independent periplasmic (TRAP) transport system.</text>
</comment>
<comment type="subcellular location">
    <subcellularLocation>
        <location evidence="1 9">Cell inner membrane</location>
        <topology evidence="1 9">Multi-pass membrane protein</topology>
    </subcellularLocation>
</comment>
<feature type="transmembrane region" description="Helical" evidence="9">
    <location>
        <begin position="70"/>
        <end position="91"/>
    </location>
</feature>
<proteinExistence type="inferred from homology"/>
<evidence type="ECO:0000256" key="4">
    <source>
        <dbReference type="ARBA" id="ARBA00022519"/>
    </source>
</evidence>
<protein>
    <recommendedName>
        <fullName evidence="9">TRAP transporter small permease protein</fullName>
    </recommendedName>
</protein>
<evidence type="ECO:0000313" key="13">
    <source>
        <dbReference type="Proteomes" id="UP001215503"/>
    </source>
</evidence>
<dbReference type="PANTHER" id="PTHR35011">
    <property type="entry name" value="2,3-DIKETO-L-GULONATE TRAP TRANSPORTER SMALL PERMEASE PROTEIN YIAM"/>
    <property type="match status" value="1"/>
</dbReference>
<feature type="transmembrane region" description="Helical" evidence="9">
    <location>
        <begin position="116"/>
        <end position="137"/>
    </location>
</feature>
<evidence type="ECO:0000256" key="5">
    <source>
        <dbReference type="ARBA" id="ARBA00022692"/>
    </source>
</evidence>
<name>A0ABT5YS04_9PROT</name>
<comment type="caution">
    <text evidence="12">The sequence shown here is derived from an EMBL/GenBank/DDBJ whole genome shotgun (WGS) entry which is preliminary data.</text>
</comment>
<evidence type="ECO:0000313" key="12">
    <source>
        <dbReference type="EMBL" id="MDF2097014.1"/>
    </source>
</evidence>
<evidence type="ECO:0000256" key="8">
    <source>
        <dbReference type="ARBA" id="ARBA00038436"/>
    </source>
</evidence>
<keyword evidence="3" id="KW-1003">Cell membrane</keyword>
<accession>A0ABT5YS04</accession>
<keyword evidence="4 9" id="KW-0997">Cell inner membrane</keyword>
<feature type="compositionally biased region" description="Basic and acidic residues" evidence="10">
    <location>
        <begin position="1"/>
        <end position="13"/>
    </location>
</feature>
<feature type="transmembrane region" description="Helical" evidence="9">
    <location>
        <begin position="41"/>
        <end position="64"/>
    </location>
</feature>
<dbReference type="InterPro" id="IPR007387">
    <property type="entry name" value="TRAP_DctQ"/>
</dbReference>